<comment type="subcellular location">
    <subcellularLocation>
        <location evidence="1">Membrane</location>
        <topology evidence="1">Multi-pass membrane protein</topology>
    </subcellularLocation>
</comment>
<feature type="transmembrane region" description="Helical" evidence="7">
    <location>
        <begin position="437"/>
        <end position="458"/>
    </location>
</feature>
<protein>
    <recommendedName>
        <fullName evidence="6">Transporter</fullName>
    </recommendedName>
</protein>
<feature type="transmembrane region" description="Helical" evidence="7">
    <location>
        <begin position="38"/>
        <end position="59"/>
    </location>
</feature>
<evidence type="ECO:0000256" key="6">
    <source>
        <dbReference type="RuleBase" id="RU003732"/>
    </source>
</evidence>
<proteinExistence type="inferred from homology"/>
<keyword evidence="5 7" id="KW-0472">Membrane</keyword>
<evidence type="ECO:0000313" key="8">
    <source>
        <dbReference type="EMBL" id="HIX05466.1"/>
    </source>
</evidence>
<evidence type="ECO:0000256" key="4">
    <source>
        <dbReference type="ARBA" id="ARBA00022989"/>
    </source>
</evidence>
<organism evidence="8 9">
    <name type="scientific">Candidatus Allofournierella pullicola</name>
    <dbReference type="NCBI Taxonomy" id="2838596"/>
    <lineage>
        <taxon>Bacteria</taxon>
        <taxon>Bacillati</taxon>
        <taxon>Bacillota</taxon>
        <taxon>Clostridia</taxon>
        <taxon>Eubacteriales</taxon>
        <taxon>Oscillospiraceae</taxon>
        <taxon>Allofournierella</taxon>
    </lineage>
</organism>
<sequence>MQRENFKSRLGFLLISAGCAIGIGNVWRFPYVVGQNGGGAFVLLYVLFLVAVGVPVLTMEFAIGRASRKSCVLAYQQLEPAGTKWHWHGKVAMLGNYVLMSFYTSVTGWMLYYFYRSLTGQLEGMDTDQVAQAFSGMLSQPVTMGFWMVVVVVLGFLICSMGLQKGVERITKWMMLALLALIVVLAVNSVLLPGGMEGVKFYLVPDFSVMAGETALETVQNTLGVVTAALNQSFFTLSLGIGAMLIFGSYLGRQRSLLGESVRIAGLDTFVAFTSGLIIFPACMAYNVPADSGPNLIFITLPNVFNDMPAGRVWGSLFFLFMSFAAFSTIIAVFENILACTMDLTGWSRKKAALVNGVVVTLISLPCVLGFNVWSAFDPRGNGSGFMDVEDYLISNILLPFGSLVYLFFCISRVGWGFKKYQNEVNQGEGLKVPDWIRVYVTYILPIFVAFLFIQSVLAW</sequence>
<dbReference type="PANTHER" id="PTHR42948">
    <property type="entry name" value="TRANSPORTER"/>
    <property type="match status" value="1"/>
</dbReference>
<dbReference type="EMBL" id="DXFW01000013">
    <property type="protein sequence ID" value="HIX05466.1"/>
    <property type="molecule type" value="Genomic_DNA"/>
</dbReference>
<dbReference type="GO" id="GO:0016020">
    <property type="term" value="C:membrane"/>
    <property type="evidence" value="ECO:0007669"/>
    <property type="project" value="UniProtKB-SubCell"/>
</dbReference>
<feature type="transmembrane region" description="Helical" evidence="7">
    <location>
        <begin position="354"/>
        <end position="377"/>
    </location>
</feature>
<evidence type="ECO:0000256" key="5">
    <source>
        <dbReference type="ARBA" id="ARBA00023136"/>
    </source>
</evidence>
<feature type="transmembrane region" description="Helical" evidence="7">
    <location>
        <begin position="264"/>
        <end position="288"/>
    </location>
</feature>
<dbReference type="SUPFAM" id="SSF161070">
    <property type="entry name" value="SNF-like"/>
    <property type="match status" value="1"/>
</dbReference>
<dbReference type="PANTHER" id="PTHR42948:SF1">
    <property type="entry name" value="TRANSPORTER"/>
    <property type="match status" value="1"/>
</dbReference>
<dbReference type="InterPro" id="IPR000175">
    <property type="entry name" value="Na/ntran_symport"/>
</dbReference>
<dbReference type="CDD" id="cd10336">
    <property type="entry name" value="SLC6sbd_Tyt1-Like"/>
    <property type="match status" value="1"/>
</dbReference>
<accession>A0A9D1V3I8</accession>
<evidence type="ECO:0000256" key="7">
    <source>
        <dbReference type="SAM" id="Phobius"/>
    </source>
</evidence>
<gene>
    <name evidence="8" type="ORF">H9865_05085</name>
</gene>
<feature type="transmembrane region" description="Helical" evidence="7">
    <location>
        <begin position="175"/>
        <end position="196"/>
    </location>
</feature>
<feature type="transmembrane region" description="Helical" evidence="7">
    <location>
        <begin position="94"/>
        <end position="115"/>
    </location>
</feature>
<dbReference type="InterPro" id="IPR047218">
    <property type="entry name" value="YocR/YhdH-like"/>
</dbReference>
<feature type="transmembrane region" description="Helical" evidence="7">
    <location>
        <begin position="144"/>
        <end position="163"/>
    </location>
</feature>
<dbReference type="PRINTS" id="PR00176">
    <property type="entry name" value="NANEUSMPORT"/>
</dbReference>
<feature type="transmembrane region" description="Helical" evidence="7">
    <location>
        <begin position="397"/>
        <end position="416"/>
    </location>
</feature>
<evidence type="ECO:0000256" key="2">
    <source>
        <dbReference type="ARBA" id="ARBA00022448"/>
    </source>
</evidence>
<feature type="transmembrane region" description="Helical" evidence="7">
    <location>
        <begin position="313"/>
        <end position="334"/>
    </location>
</feature>
<dbReference type="GO" id="GO:0015293">
    <property type="term" value="F:symporter activity"/>
    <property type="evidence" value="ECO:0007669"/>
    <property type="project" value="UniProtKB-KW"/>
</dbReference>
<reference evidence="8" key="1">
    <citation type="journal article" date="2021" name="PeerJ">
        <title>Extensive microbial diversity within the chicken gut microbiome revealed by metagenomics and culture.</title>
        <authorList>
            <person name="Gilroy R."/>
            <person name="Ravi A."/>
            <person name="Getino M."/>
            <person name="Pursley I."/>
            <person name="Horton D.L."/>
            <person name="Alikhan N.F."/>
            <person name="Baker D."/>
            <person name="Gharbi K."/>
            <person name="Hall N."/>
            <person name="Watson M."/>
            <person name="Adriaenssens E.M."/>
            <person name="Foster-Nyarko E."/>
            <person name="Jarju S."/>
            <person name="Secka A."/>
            <person name="Antonio M."/>
            <person name="Oren A."/>
            <person name="Chaudhuri R.R."/>
            <person name="La Ragione R."/>
            <person name="Hildebrand F."/>
            <person name="Pallen M.J."/>
        </authorList>
    </citation>
    <scope>NUCLEOTIDE SEQUENCE</scope>
    <source>
        <strain evidence="8">2239</strain>
    </source>
</reference>
<dbReference type="Proteomes" id="UP000824193">
    <property type="component" value="Unassembled WGS sequence"/>
</dbReference>
<keyword evidence="6" id="KW-0769">Symport</keyword>
<name>A0A9D1V3I8_9FIRM</name>
<comment type="caution">
    <text evidence="8">The sequence shown here is derived from an EMBL/GenBank/DDBJ whole genome shotgun (WGS) entry which is preliminary data.</text>
</comment>
<comment type="similarity">
    <text evidence="6">Belongs to the sodium:neurotransmitter symporter (SNF) (TC 2.A.22) family.</text>
</comment>
<dbReference type="PROSITE" id="PS50267">
    <property type="entry name" value="NA_NEUROTRAN_SYMP_3"/>
    <property type="match status" value="1"/>
</dbReference>
<evidence type="ECO:0000256" key="1">
    <source>
        <dbReference type="ARBA" id="ARBA00004141"/>
    </source>
</evidence>
<reference evidence="8" key="2">
    <citation type="submission" date="2021-04" db="EMBL/GenBank/DDBJ databases">
        <authorList>
            <person name="Gilroy R."/>
        </authorList>
    </citation>
    <scope>NUCLEOTIDE SEQUENCE</scope>
    <source>
        <strain evidence="8">2239</strain>
    </source>
</reference>
<dbReference type="PROSITE" id="PS00610">
    <property type="entry name" value="NA_NEUROTRAN_SYMP_1"/>
    <property type="match status" value="1"/>
</dbReference>
<keyword evidence="4 7" id="KW-1133">Transmembrane helix</keyword>
<dbReference type="NCBIfam" id="NF037979">
    <property type="entry name" value="Na_transp"/>
    <property type="match status" value="1"/>
</dbReference>
<evidence type="ECO:0000256" key="3">
    <source>
        <dbReference type="ARBA" id="ARBA00022692"/>
    </source>
</evidence>
<evidence type="ECO:0000313" key="9">
    <source>
        <dbReference type="Proteomes" id="UP000824193"/>
    </source>
</evidence>
<dbReference type="AlphaFoldDB" id="A0A9D1V3I8"/>
<feature type="transmembrane region" description="Helical" evidence="7">
    <location>
        <begin position="233"/>
        <end position="252"/>
    </location>
</feature>
<keyword evidence="3 6" id="KW-0812">Transmembrane</keyword>
<dbReference type="InterPro" id="IPR037272">
    <property type="entry name" value="SNS_sf"/>
</dbReference>
<dbReference type="Pfam" id="PF00209">
    <property type="entry name" value="SNF"/>
    <property type="match status" value="2"/>
</dbReference>
<keyword evidence="2 6" id="KW-0813">Transport</keyword>